<protein>
    <submittedName>
        <fullName evidence="1">Uncharacterized protein</fullName>
    </submittedName>
</protein>
<name>A0A3E0I4Y8_9PSEU</name>
<reference evidence="1 2" key="1">
    <citation type="submission" date="2018-08" db="EMBL/GenBank/DDBJ databases">
        <title>Genomic Encyclopedia of Archaeal and Bacterial Type Strains, Phase II (KMG-II): from individual species to whole genera.</title>
        <authorList>
            <person name="Goeker M."/>
        </authorList>
    </citation>
    <scope>NUCLEOTIDE SEQUENCE [LARGE SCALE GENOMIC DNA]</scope>
    <source>
        <strain evidence="1 2">DSM 45791</strain>
    </source>
</reference>
<dbReference type="Proteomes" id="UP000256269">
    <property type="component" value="Unassembled WGS sequence"/>
</dbReference>
<proteinExistence type="predicted"/>
<evidence type="ECO:0000313" key="2">
    <source>
        <dbReference type="Proteomes" id="UP000256269"/>
    </source>
</evidence>
<organism evidence="1 2">
    <name type="scientific">Kutzneria buriramensis</name>
    <dbReference type="NCBI Taxonomy" id="1045776"/>
    <lineage>
        <taxon>Bacteria</taxon>
        <taxon>Bacillati</taxon>
        <taxon>Actinomycetota</taxon>
        <taxon>Actinomycetes</taxon>
        <taxon>Pseudonocardiales</taxon>
        <taxon>Pseudonocardiaceae</taxon>
        <taxon>Kutzneria</taxon>
    </lineage>
</organism>
<keyword evidence="2" id="KW-1185">Reference proteome</keyword>
<gene>
    <name evidence="1" type="ORF">BCF44_10223</name>
</gene>
<dbReference type="AlphaFoldDB" id="A0A3E0I4Y8"/>
<accession>A0A3E0I4Y8</accession>
<sequence>MPVDYGDDLYWVYDVSLSVLFAEMAAEPSEWEPELRRNAVVGANSAVPLDEWTDGRETAFIALIHAACARLATKEVITAAEAAEWRVLDDATVIWRGGNAVSTKRIVTLGEALIRIIEGEYPPAPAGHLWYLGNDDPAATIRLKS</sequence>
<dbReference type="EMBL" id="QUNO01000002">
    <property type="protein sequence ID" value="REH53802.1"/>
    <property type="molecule type" value="Genomic_DNA"/>
</dbReference>
<evidence type="ECO:0000313" key="1">
    <source>
        <dbReference type="EMBL" id="REH53802.1"/>
    </source>
</evidence>
<comment type="caution">
    <text evidence="1">The sequence shown here is derived from an EMBL/GenBank/DDBJ whole genome shotgun (WGS) entry which is preliminary data.</text>
</comment>